<dbReference type="InterPro" id="IPR011335">
    <property type="entry name" value="Restrct_endonuc-II-like"/>
</dbReference>
<evidence type="ECO:0000259" key="1">
    <source>
        <dbReference type="Pfam" id="PF04480"/>
    </source>
</evidence>
<gene>
    <name evidence="2" type="ORF">DFH01_16865</name>
</gene>
<dbReference type="EMBL" id="QGNA01000003">
    <property type="protein sequence ID" value="PWS36800.1"/>
    <property type="molecule type" value="Genomic_DNA"/>
</dbReference>
<dbReference type="SUPFAM" id="SSF52980">
    <property type="entry name" value="Restriction endonuclease-like"/>
    <property type="match status" value="1"/>
</dbReference>
<keyword evidence="3" id="KW-1185">Reference proteome</keyword>
<dbReference type="CDD" id="cd01038">
    <property type="entry name" value="Endonuclease_DUF559"/>
    <property type="match status" value="1"/>
</dbReference>
<protein>
    <recommendedName>
        <fullName evidence="1">DUF559 domain-containing protein</fullName>
    </recommendedName>
</protein>
<dbReference type="PANTHER" id="PTHR38590:SF1">
    <property type="entry name" value="BLL0828 PROTEIN"/>
    <property type="match status" value="1"/>
</dbReference>
<dbReference type="Pfam" id="PF04480">
    <property type="entry name" value="DUF559"/>
    <property type="match status" value="1"/>
</dbReference>
<dbReference type="OrthoDB" id="9798754at2"/>
<dbReference type="InterPro" id="IPR007569">
    <property type="entry name" value="DUF559"/>
</dbReference>
<evidence type="ECO:0000313" key="2">
    <source>
        <dbReference type="EMBL" id="PWS36800.1"/>
    </source>
</evidence>
<sequence>MSGADGRGWTPRALIARARGLRGAGTDAEARLWAALRRDALGARFRRQHPVPPYVVDFACVEALVIVEVDGGQHGGARDARRDAALSAAGWLVLRYWNNDVLGNLEGVLEDISRHLRERLGRDFR</sequence>
<dbReference type="Proteomes" id="UP000245765">
    <property type="component" value="Unassembled WGS sequence"/>
</dbReference>
<evidence type="ECO:0000313" key="3">
    <source>
        <dbReference type="Proteomes" id="UP000245765"/>
    </source>
</evidence>
<proteinExistence type="predicted"/>
<dbReference type="PANTHER" id="PTHR38590">
    <property type="entry name" value="BLL0828 PROTEIN"/>
    <property type="match status" value="1"/>
</dbReference>
<reference evidence="3" key="1">
    <citation type="submission" date="2018-05" db="EMBL/GenBank/DDBJ databases">
        <authorList>
            <person name="Du Z."/>
            <person name="Wang X."/>
        </authorList>
    </citation>
    <scope>NUCLEOTIDE SEQUENCE [LARGE SCALE GENOMIC DNA]</scope>
    <source>
        <strain evidence="3">CQN31</strain>
    </source>
</reference>
<dbReference type="AlphaFoldDB" id="A0A317FCH3"/>
<dbReference type="RefSeq" id="WP_109871590.1">
    <property type="nucleotide sequence ID" value="NZ_QGNA01000003.1"/>
</dbReference>
<organism evidence="2 3">
    <name type="scientific">Falsiroseomonas bella</name>
    <dbReference type="NCBI Taxonomy" id="2184016"/>
    <lineage>
        <taxon>Bacteria</taxon>
        <taxon>Pseudomonadati</taxon>
        <taxon>Pseudomonadota</taxon>
        <taxon>Alphaproteobacteria</taxon>
        <taxon>Acetobacterales</taxon>
        <taxon>Roseomonadaceae</taxon>
        <taxon>Falsiroseomonas</taxon>
    </lineage>
</organism>
<feature type="domain" description="DUF559" evidence="1">
    <location>
        <begin position="15"/>
        <end position="116"/>
    </location>
</feature>
<accession>A0A317FCH3</accession>
<dbReference type="InterPro" id="IPR047216">
    <property type="entry name" value="Endonuclease_DUF559_bact"/>
</dbReference>
<name>A0A317FCH3_9PROT</name>
<comment type="caution">
    <text evidence="2">The sequence shown here is derived from an EMBL/GenBank/DDBJ whole genome shotgun (WGS) entry which is preliminary data.</text>
</comment>
<dbReference type="Gene3D" id="3.40.960.10">
    <property type="entry name" value="VSR Endonuclease"/>
    <property type="match status" value="1"/>
</dbReference>